<evidence type="ECO:0008006" key="4">
    <source>
        <dbReference type="Google" id="ProtNLM"/>
    </source>
</evidence>
<dbReference type="Proteomes" id="UP001140453">
    <property type="component" value="Unassembled WGS sequence"/>
</dbReference>
<dbReference type="InterPro" id="IPR036396">
    <property type="entry name" value="Cyt_P450_sf"/>
</dbReference>
<dbReference type="GO" id="GO:0020037">
    <property type="term" value="F:heme binding"/>
    <property type="evidence" value="ECO:0007669"/>
    <property type="project" value="InterPro"/>
</dbReference>
<sequence>MDTVMLQGVVEFLDAELESKNFHQEGREVALCDFFRDLTTVVSTRAVYGHEKNPFGDKTVRDGLWEVYSDFALLGLNIRPDILARTGNAGRTRIFHAMQKYYETGGYQSGSGLVQTRYEIQKKYAVPQSDIDQFELGISFALVANSAATMFWVVYYAFSLPEWLEEIRNEILSLDSIRQQLESVATSGPAAAAAGAGSVANERLLVVVNVAEIVEKCVLPTAFITEILRIQSTSASARVVMEDTVLDGKYLLKKDSFVLSPSAVMHKDEKSWGPTAGLFDPRRFVSQQDPPSDEQGKRQRQHRAPLSAHRTWGGGVNHCPGRHFATHEFIAVLVVMVLRYDAVPSEGSWVFPKTTGHIAASIMQPVKDVQAVFKRRRDTPQWEFIWKN</sequence>
<protein>
    <recommendedName>
        <fullName evidence="4">Cytochrome P450</fullName>
    </recommendedName>
</protein>
<dbReference type="SUPFAM" id="SSF48264">
    <property type="entry name" value="Cytochrome P450"/>
    <property type="match status" value="1"/>
</dbReference>
<evidence type="ECO:0000256" key="1">
    <source>
        <dbReference type="SAM" id="MobiDB-lite"/>
    </source>
</evidence>
<keyword evidence="3" id="KW-1185">Reference proteome</keyword>
<dbReference type="EMBL" id="JAPEVB010000004">
    <property type="protein sequence ID" value="KAJ4389621.1"/>
    <property type="molecule type" value="Genomic_DNA"/>
</dbReference>
<dbReference type="InterPro" id="IPR001128">
    <property type="entry name" value="Cyt_P450"/>
</dbReference>
<dbReference type="OrthoDB" id="1470350at2759"/>
<feature type="region of interest" description="Disordered" evidence="1">
    <location>
        <begin position="274"/>
        <end position="311"/>
    </location>
</feature>
<evidence type="ECO:0000313" key="2">
    <source>
        <dbReference type="EMBL" id="KAJ4389621.1"/>
    </source>
</evidence>
<dbReference type="AlphaFoldDB" id="A0A9W8YS14"/>
<gene>
    <name evidence="2" type="ORF">N0V93_007092</name>
</gene>
<organism evidence="2 3">
    <name type="scientific">Gnomoniopsis smithogilvyi</name>
    <dbReference type="NCBI Taxonomy" id="1191159"/>
    <lineage>
        <taxon>Eukaryota</taxon>
        <taxon>Fungi</taxon>
        <taxon>Dikarya</taxon>
        <taxon>Ascomycota</taxon>
        <taxon>Pezizomycotina</taxon>
        <taxon>Sordariomycetes</taxon>
        <taxon>Sordariomycetidae</taxon>
        <taxon>Diaporthales</taxon>
        <taxon>Gnomoniaceae</taxon>
        <taxon>Gnomoniopsis</taxon>
    </lineage>
</organism>
<dbReference type="CDD" id="cd11040">
    <property type="entry name" value="CYP7_CYP8-like"/>
    <property type="match status" value="1"/>
</dbReference>
<name>A0A9W8YS14_9PEZI</name>
<dbReference type="InterPro" id="IPR053007">
    <property type="entry name" value="CYP450_monoxygenase_sec-met"/>
</dbReference>
<reference evidence="2" key="1">
    <citation type="submission" date="2022-10" db="EMBL/GenBank/DDBJ databases">
        <title>Tapping the CABI collections for fungal endophytes: first genome assemblies for Collariella, Neodidymelliopsis, Ascochyta clinopodiicola, Didymella pomorum, Didymosphaeria variabile, Neocosmospora piperis and Neocucurbitaria cava.</title>
        <authorList>
            <person name="Hill R."/>
        </authorList>
    </citation>
    <scope>NUCLEOTIDE SEQUENCE</scope>
    <source>
        <strain evidence="2">IMI 355082</strain>
    </source>
</reference>
<dbReference type="Pfam" id="PF00067">
    <property type="entry name" value="p450"/>
    <property type="match status" value="1"/>
</dbReference>
<accession>A0A9W8YS14</accession>
<dbReference type="PANTHER" id="PTHR47582:SF1">
    <property type="entry name" value="P450, PUTATIVE (EUROFUNG)-RELATED"/>
    <property type="match status" value="1"/>
</dbReference>
<comment type="caution">
    <text evidence="2">The sequence shown here is derived from an EMBL/GenBank/DDBJ whole genome shotgun (WGS) entry which is preliminary data.</text>
</comment>
<dbReference type="Gene3D" id="1.10.630.10">
    <property type="entry name" value="Cytochrome P450"/>
    <property type="match status" value="1"/>
</dbReference>
<dbReference type="GO" id="GO:0005506">
    <property type="term" value="F:iron ion binding"/>
    <property type="evidence" value="ECO:0007669"/>
    <property type="project" value="InterPro"/>
</dbReference>
<evidence type="ECO:0000313" key="3">
    <source>
        <dbReference type="Proteomes" id="UP001140453"/>
    </source>
</evidence>
<proteinExistence type="predicted"/>
<dbReference type="GO" id="GO:0016705">
    <property type="term" value="F:oxidoreductase activity, acting on paired donors, with incorporation or reduction of molecular oxygen"/>
    <property type="evidence" value="ECO:0007669"/>
    <property type="project" value="InterPro"/>
</dbReference>
<dbReference type="GO" id="GO:0004497">
    <property type="term" value="F:monooxygenase activity"/>
    <property type="evidence" value="ECO:0007669"/>
    <property type="project" value="InterPro"/>
</dbReference>
<dbReference type="PANTHER" id="PTHR47582">
    <property type="entry name" value="P450, PUTATIVE (EUROFUNG)-RELATED"/>
    <property type="match status" value="1"/>
</dbReference>